<feature type="region of interest" description="Disordered" evidence="1">
    <location>
        <begin position="884"/>
        <end position="953"/>
    </location>
</feature>
<feature type="region of interest" description="Disordered" evidence="1">
    <location>
        <begin position="658"/>
        <end position="678"/>
    </location>
</feature>
<comment type="caution">
    <text evidence="3">The sequence shown here is derived from an EMBL/GenBank/DDBJ whole genome shotgun (WGS) entry which is preliminary data.</text>
</comment>
<dbReference type="InterPro" id="IPR043502">
    <property type="entry name" value="DNA/RNA_pol_sf"/>
</dbReference>
<reference evidence="3 4" key="1">
    <citation type="submission" date="2016-02" db="EMBL/GenBank/DDBJ databases">
        <title>Genome analysis of coral dinoflagellate symbionts highlights evolutionary adaptations to a symbiotic lifestyle.</title>
        <authorList>
            <person name="Aranda M."/>
            <person name="Li Y."/>
            <person name="Liew Y.J."/>
            <person name="Baumgarten S."/>
            <person name="Simakov O."/>
            <person name="Wilson M."/>
            <person name="Piel J."/>
            <person name="Ashoor H."/>
            <person name="Bougouffa S."/>
            <person name="Bajic V.B."/>
            <person name="Ryu T."/>
            <person name="Ravasi T."/>
            <person name="Bayer T."/>
            <person name="Micklem G."/>
            <person name="Kim H."/>
            <person name="Bhak J."/>
            <person name="Lajeunesse T.C."/>
            <person name="Voolstra C.R."/>
        </authorList>
    </citation>
    <scope>NUCLEOTIDE SEQUENCE [LARGE SCALE GENOMIC DNA]</scope>
    <source>
        <strain evidence="3 4">CCMP2467</strain>
    </source>
</reference>
<gene>
    <name evidence="3" type="ORF">AK812_SmicGene21588</name>
</gene>
<dbReference type="InterPro" id="IPR000477">
    <property type="entry name" value="RT_dom"/>
</dbReference>
<dbReference type="Proteomes" id="UP000186817">
    <property type="component" value="Unassembled WGS sequence"/>
</dbReference>
<dbReference type="InterPro" id="IPR036691">
    <property type="entry name" value="Endo/exonu/phosph_ase_sf"/>
</dbReference>
<keyword evidence="4" id="KW-1185">Reference proteome</keyword>
<dbReference type="EMBL" id="LSRX01000476">
    <property type="protein sequence ID" value="OLP96194.1"/>
    <property type="molecule type" value="Genomic_DNA"/>
</dbReference>
<organism evidence="3 4">
    <name type="scientific">Symbiodinium microadriaticum</name>
    <name type="common">Dinoflagellate</name>
    <name type="synonym">Zooxanthella microadriatica</name>
    <dbReference type="NCBI Taxonomy" id="2951"/>
    <lineage>
        <taxon>Eukaryota</taxon>
        <taxon>Sar</taxon>
        <taxon>Alveolata</taxon>
        <taxon>Dinophyceae</taxon>
        <taxon>Suessiales</taxon>
        <taxon>Symbiodiniaceae</taxon>
        <taxon>Symbiodinium</taxon>
    </lineage>
</organism>
<evidence type="ECO:0000259" key="2">
    <source>
        <dbReference type="Pfam" id="PF00078"/>
    </source>
</evidence>
<evidence type="ECO:0000313" key="4">
    <source>
        <dbReference type="Proteomes" id="UP000186817"/>
    </source>
</evidence>
<feature type="domain" description="Reverse transcriptase" evidence="2">
    <location>
        <begin position="1324"/>
        <end position="1498"/>
    </location>
</feature>
<protein>
    <recommendedName>
        <fullName evidence="2">Reverse transcriptase domain-containing protein</fullName>
    </recommendedName>
</protein>
<dbReference type="Gene3D" id="3.60.10.10">
    <property type="entry name" value="Endonuclease/exonuclease/phosphatase"/>
    <property type="match status" value="1"/>
</dbReference>
<sequence length="1578" mass="175583">MLQETHWGFTNEWRRNGWYFVHSACTKPRSGDLLVAIRESRADGKLIRWKDPAPGRLMMVRCVIEDQQVDIVNLYQHAWSVRTAEQNQVPVQQRASFWSELDKLLSSLPWRSTVVLAGDFNAVLRQEQGVTGFGIHAGGQQPEMVRDREKLMRVLAQHKMCGLNTWSEKAYTYEHPQGKSQIDYILVRRFSADGLARQSKPEATIMAGWRSAGHWPLRANISVGDRGRLLDSQGNVMTPAQECQQLAGYAKTLFTGESFVAPPLLPLPESMFHDVEWVEAFRMLKNHKAVPADSASVCSWKEHAHVVSSKLQAIAKQALTGDNPKVPDEWHQVQLAWLPKPSKPPTEAGNLRTVGLMTPDCKAFLMIVKKHANSYVQAKMCEYPQYAYRQGASTSDPILRASLHCNRVRQYLASCATDLTSKILYQAQPELCGGVMASLDLRKAFDALPFSEMHLALLETNMPNEIAALIMDVHVRTMLHIRHGGQMRAGGEALWISQACISPAMKYGILAVGVNQDKTIETIIKETEAEEQAWRVAWRAAQSEAKSMCATFTSPCAYCDVVLKQPQRHARKCSAYFQVAAVRHLLRHAEEKDIETVLKPTALKKSETVPKYTNFSIAGTPLGKFLVRTKAEERSASNPDVPKSTMAQASETRWISTPKGLKAADSSDAATGLPRSTGSGSCKTYVPDMFRLSTRASEMPGRPETYAPQMAIVDSITWPCHLKLHNPHSLCYMNSGIVALFHTHALQDTAEFMQHVFEQGGLPIPMQLPNVEATLQQVINDWFVHGRKNMCPISVDEVLWCTWGTIHIKVIIAAYFESRAYGCIRMMDARLSRRVSMPYASAMGTWYGCSSPVRSKAFPPILVRMDAMQEAEMFFFDQYMPNPTKPASDEASTGGESEISKEADARGAKAARMAANGGKGDTGGQGKGRNGDRKRGAQSWADRGNPAGENRQWDNRFWRPRDRPDADVHQAIHALQKLILRHEDSISALKMDHSFVVFFRVQSPSSIVPQLSRAQQLKLMNWLVPTDNTENPTWAYLRWNSERNRLEPEVDKAGLPYVQALATVQGIIKLVAMEGTVTTFHPKRPLIPQMVGESLACELQVGTRSKEAHTLHEYLTQLSHSAATQLIGASITASGSFQLDGAFRPAETPEGMVELQAQNALQDGVISWFTLQDMFDKLPPDNMDRGDASNSGETTLEPKSFTVGGFAHSSFMGLRKYTLRFPWFTALLTSIIRYISPGHRFTTIALSRNVMTMMHTDSHNEEWSSNLVVPFSEFLSGQLWLEHVDGDVKLSAHGPCEHFVQSPAPVLPEPPPELREKFLEAVQQAWIKQILPENVYGGVPGKGIQDAAGQLLKAAHEGCFIASLDLEKAFDSTSPKLAICIMKRLGLCERLAALLLDVWEGQVRHLQLLGETLPGGVLVKDSLPQGDSWSMLAMTAVLLPAIQDIMNRFPSIYQINFADDRTFASQSPAELRQVMAAWASWAHTLGLKENSGKAQIFHATVRGSEHPDAHAYQVDVKELEAVFRRLANAVLTAGLCKQLGRMLRHVPRVAQKADGCNLQRWSLVSTGHHASPVKPKIA</sequence>
<evidence type="ECO:0000313" key="3">
    <source>
        <dbReference type="EMBL" id="OLP96194.1"/>
    </source>
</evidence>
<name>A0A1Q9DLY3_SYMMI</name>
<feature type="compositionally biased region" description="Gly residues" evidence="1">
    <location>
        <begin position="917"/>
        <end position="928"/>
    </location>
</feature>
<dbReference type="SUPFAM" id="SSF56219">
    <property type="entry name" value="DNase I-like"/>
    <property type="match status" value="1"/>
</dbReference>
<dbReference type="Pfam" id="PF00078">
    <property type="entry name" value="RVT_1"/>
    <property type="match status" value="1"/>
</dbReference>
<evidence type="ECO:0000256" key="1">
    <source>
        <dbReference type="SAM" id="MobiDB-lite"/>
    </source>
</evidence>
<proteinExistence type="predicted"/>
<dbReference type="CDD" id="cd02257">
    <property type="entry name" value="Peptidase_C19"/>
    <property type="match status" value="1"/>
</dbReference>
<feature type="compositionally biased region" description="Basic and acidic residues" evidence="1">
    <location>
        <begin position="898"/>
        <end position="907"/>
    </location>
</feature>
<dbReference type="PANTHER" id="PTHR19446">
    <property type="entry name" value="REVERSE TRANSCRIPTASES"/>
    <property type="match status" value="1"/>
</dbReference>
<accession>A0A1Q9DLY3</accession>
<dbReference type="SUPFAM" id="SSF56672">
    <property type="entry name" value="DNA/RNA polymerases"/>
    <property type="match status" value="1"/>
</dbReference>
<dbReference type="OrthoDB" id="409507at2759"/>